<reference evidence="2" key="1">
    <citation type="submission" date="2014-08" db="EMBL/GenBank/DDBJ databases">
        <authorList>
            <person name="Edwards T."/>
        </authorList>
    </citation>
    <scope>NUCLEOTIDE SEQUENCE [LARGE SCALE GENOMIC DNA]</scope>
</reference>
<protein>
    <submittedName>
        <fullName evidence="1">Uncharacterized protein</fullName>
    </submittedName>
</protein>
<proteinExistence type="predicted"/>
<accession>A0A0K2VQW3</accession>
<sequence>MTASISRLFWRLMPASHTGQRVLYHTVSKGADTARLSAIEHDAEKCDAVFGRHHALFLRLETDSDLRSFDLRSSVSRRGAAM</sequence>
<dbReference type="EMBL" id="CCND01000005">
    <property type="protein sequence ID" value="CDX50905.1"/>
    <property type="molecule type" value="Genomic_DNA"/>
</dbReference>
<evidence type="ECO:0000313" key="2">
    <source>
        <dbReference type="Proteomes" id="UP000182888"/>
    </source>
</evidence>
<organism evidence="1 2">
    <name type="scientific">Mesorhizobium plurifarium</name>
    <dbReference type="NCBI Taxonomy" id="69974"/>
    <lineage>
        <taxon>Bacteria</taxon>
        <taxon>Pseudomonadati</taxon>
        <taxon>Pseudomonadota</taxon>
        <taxon>Alphaproteobacteria</taxon>
        <taxon>Hyphomicrobiales</taxon>
        <taxon>Phyllobacteriaceae</taxon>
        <taxon>Mesorhizobium</taxon>
    </lineage>
</organism>
<evidence type="ECO:0000313" key="1">
    <source>
        <dbReference type="EMBL" id="CDX50905.1"/>
    </source>
</evidence>
<dbReference type="Proteomes" id="UP000182888">
    <property type="component" value="Unassembled WGS sequence"/>
</dbReference>
<name>A0A0K2VQW3_MESPL</name>
<gene>
    <name evidence="1" type="ORF">MPL1032_130032</name>
</gene>
<dbReference type="AlphaFoldDB" id="A0A0K2VQW3"/>